<evidence type="ECO:0000313" key="16">
    <source>
        <dbReference type="Proteomes" id="UP000678499"/>
    </source>
</evidence>
<feature type="transmembrane region" description="Helical" evidence="13">
    <location>
        <begin position="249"/>
        <end position="272"/>
    </location>
</feature>
<accession>A0A7R9BXP7</accession>
<dbReference type="AlphaFoldDB" id="A0A7R9BXP7"/>
<evidence type="ECO:0000256" key="4">
    <source>
        <dbReference type="ARBA" id="ARBA00022676"/>
    </source>
</evidence>
<dbReference type="OrthoDB" id="5511684at2759"/>
<keyword evidence="5" id="KW-0808">Transferase</keyword>
<proteinExistence type="inferred from homology"/>
<dbReference type="EC" id="2.4.1.-" evidence="13"/>
<keyword evidence="7" id="KW-0732">Signal</keyword>
<keyword evidence="11 13" id="KW-0333">Golgi apparatus</keyword>
<evidence type="ECO:0000313" key="15">
    <source>
        <dbReference type="EMBL" id="CAD7282391.1"/>
    </source>
</evidence>
<evidence type="ECO:0000256" key="7">
    <source>
        <dbReference type="ARBA" id="ARBA00022729"/>
    </source>
</evidence>
<evidence type="ECO:0000256" key="9">
    <source>
        <dbReference type="ARBA" id="ARBA00022968"/>
    </source>
</evidence>
<keyword evidence="6 13" id="KW-0812">Transmembrane</keyword>
<dbReference type="InterPro" id="IPR002659">
    <property type="entry name" value="Glyco_trans_31"/>
</dbReference>
<feature type="transmembrane region" description="Helical" evidence="13">
    <location>
        <begin position="12"/>
        <end position="31"/>
    </location>
</feature>
<evidence type="ECO:0000256" key="10">
    <source>
        <dbReference type="ARBA" id="ARBA00022989"/>
    </source>
</evidence>
<evidence type="ECO:0000256" key="13">
    <source>
        <dbReference type="RuleBase" id="RU363063"/>
    </source>
</evidence>
<dbReference type="InterPro" id="IPR005595">
    <property type="entry name" value="TRAP_alpha"/>
</dbReference>
<evidence type="ECO:0000256" key="2">
    <source>
        <dbReference type="ARBA" id="ARBA00004323"/>
    </source>
</evidence>
<dbReference type="EMBL" id="OA885822">
    <property type="protein sequence ID" value="CAD7282391.1"/>
    <property type="molecule type" value="Genomic_DNA"/>
</dbReference>
<reference evidence="15" key="1">
    <citation type="submission" date="2020-11" db="EMBL/GenBank/DDBJ databases">
        <authorList>
            <person name="Tran Van P."/>
        </authorList>
    </citation>
    <scope>NUCLEOTIDE SEQUENCE</scope>
</reference>
<dbReference type="PANTHER" id="PTHR11214">
    <property type="entry name" value="BETA-1,3-N-ACETYLGLUCOSAMINYLTRANSFERASE"/>
    <property type="match status" value="1"/>
</dbReference>
<sequence>MLPKSLVRASSVLRLVLCIFLLWLLFLARIFRWSKEEVPVPIIIEVQPETVQVQHMPLKWNSNLAFSQLVFEDDITSIRHPQDACIPPQSRSTIPFVTVFVPSAPLNVLRRNSIRGTWGSFGRRSDIRVFFVIGLVSNDSVLDDVIEQEKSKWYVHWREFRGNKFPNFVTGPAYAFTSDVLPKLVAMARATPYLKLEDVYVTGVLADRAGIERRNERKFGNDGNPYAGSVFNKTVPIVEVDDGLDGETFFLYVFLAGLLVLVGIAAQQFFVWGKRKAIAGKGSSSRNETAPKVKTRTFSVETGTKSSDDEVDFDWLPRETLAVMSPVITPEDEGSFIGQLEAPSRCVVMCALYVGRLATRNPDVTWNRVSNPRPFEMYEGKQYKFMKTRDDFTCKAPKFD</sequence>
<evidence type="ECO:0000256" key="1">
    <source>
        <dbReference type="ARBA" id="ARBA00004115"/>
    </source>
</evidence>
<dbReference type="Pfam" id="PF06522">
    <property type="entry name" value="B12D"/>
    <property type="match status" value="1"/>
</dbReference>
<organism evidence="15">
    <name type="scientific">Notodromas monacha</name>
    <dbReference type="NCBI Taxonomy" id="399045"/>
    <lineage>
        <taxon>Eukaryota</taxon>
        <taxon>Metazoa</taxon>
        <taxon>Ecdysozoa</taxon>
        <taxon>Arthropoda</taxon>
        <taxon>Crustacea</taxon>
        <taxon>Oligostraca</taxon>
        <taxon>Ostracoda</taxon>
        <taxon>Podocopa</taxon>
        <taxon>Podocopida</taxon>
        <taxon>Cypridocopina</taxon>
        <taxon>Cypridoidea</taxon>
        <taxon>Cyprididae</taxon>
        <taxon>Notodromas</taxon>
    </lineage>
</organism>
<dbReference type="GO" id="GO:0006493">
    <property type="term" value="P:protein O-linked glycosylation"/>
    <property type="evidence" value="ECO:0007669"/>
    <property type="project" value="TreeGrafter"/>
</dbReference>
<keyword evidence="16" id="KW-1185">Reference proteome</keyword>
<gene>
    <name evidence="15" type="ORF">NMOB1V02_LOCUS10016</name>
</gene>
<evidence type="ECO:0000256" key="6">
    <source>
        <dbReference type="ARBA" id="ARBA00022692"/>
    </source>
</evidence>
<evidence type="ECO:0000256" key="8">
    <source>
        <dbReference type="ARBA" id="ARBA00022824"/>
    </source>
</evidence>
<evidence type="ECO:0000256" key="5">
    <source>
        <dbReference type="ARBA" id="ARBA00022679"/>
    </source>
</evidence>
<dbReference type="GO" id="GO:0005789">
    <property type="term" value="C:endoplasmic reticulum membrane"/>
    <property type="evidence" value="ECO:0007669"/>
    <property type="project" value="UniProtKB-SubCell"/>
</dbReference>
<dbReference type="Proteomes" id="UP000678499">
    <property type="component" value="Unassembled WGS sequence"/>
</dbReference>
<keyword evidence="9" id="KW-0735">Signal-anchor</keyword>
<protein>
    <recommendedName>
        <fullName evidence="13">Hexosyltransferase</fullName>
        <ecNumber evidence="13">2.4.1.-</ecNumber>
    </recommendedName>
</protein>
<name>A0A7R9BXP7_9CRUS</name>
<keyword evidence="10 13" id="KW-1133">Transmembrane helix</keyword>
<evidence type="ECO:0000256" key="3">
    <source>
        <dbReference type="ARBA" id="ARBA00008661"/>
    </source>
</evidence>
<comment type="subcellular location">
    <subcellularLocation>
        <location evidence="1">Endoplasmic reticulum membrane</location>
        <topology evidence="1">Single-pass type I membrane protein</topology>
    </subcellularLocation>
    <subcellularLocation>
        <location evidence="2 13">Golgi apparatus membrane</location>
        <topology evidence="2 13">Single-pass type II membrane protein</topology>
    </subcellularLocation>
</comment>
<dbReference type="GO" id="GO:0000139">
    <property type="term" value="C:Golgi membrane"/>
    <property type="evidence" value="ECO:0007669"/>
    <property type="project" value="UniProtKB-SubCell"/>
</dbReference>
<comment type="similarity">
    <text evidence="3 13">Belongs to the glycosyltransferase 31 family.</text>
</comment>
<dbReference type="Pfam" id="PF03896">
    <property type="entry name" value="TRAP_alpha"/>
    <property type="match status" value="1"/>
</dbReference>
<evidence type="ECO:0000256" key="14">
    <source>
        <dbReference type="SAM" id="MobiDB-lite"/>
    </source>
</evidence>
<dbReference type="EMBL" id="CAJPEX010003785">
    <property type="protein sequence ID" value="CAG0922543.1"/>
    <property type="molecule type" value="Genomic_DNA"/>
</dbReference>
<comment type="caution">
    <text evidence="13">Lacks conserved residue(s) required for the propagation of feature annotation.</text>
</comment>
<dbReference type="InterPro" id="IPR010530">
    <property type="entry name" value="B12D"/>
</dbReference>
<keyword evidence="8" id="KW-0256">Endoplasmic reticulum</keyword>
<dbReference type="PANTHER" id="PTHR11214:SF3">
    <property type="entry name" value="BETA-1,3-GALACTOSYLTRANSFERASE 6"/>
    <property type="match status" value="1"/>
</dbReference>
<dbReference type="GO" id="GO:0016758">
    <property type="term" value="F:hexosyltransferase activity"/>
    <property type="evidence" value="ECO:0007669"/>
    <property type="project" value="InterPro"/>
</dbReference>
<evidence type="ECO:0000256" key="11">
    <source>
        <dbReference type="ARBA" id="ARBA00023034"/>
    </source>
</evidence>
<feature type="compositionally biased region" description="Polar residues" evidence="14">
    <location>
        <begin position="296"/>
        <end position="305"/>
    </location>
</feature>
<evidence type="ECO:0000256" key="12">
    <source>
        <dbReference type="ARBA" id="ARBA00023136"/>
    </source>
</evidence>
<feature type="region of interest" description="Disordered" evidence="14">
    <location>
        <begin position="282"/>
        <end position="305"/>
    </location>
</feature>
<keyword evidence="12 13" id="KW-0472">Membrane</keyword>
<keyword evidence="4 13" id="KW-0328">Glycosyltransferase</keyword>
<dbReference type="Pfam" id="PF01762">
    <property type="entry name" value="Galactosyl_T"/>
    <property type="match status" value="1"/>
</dbReference>